<organism evidence="7 8">
    <name type="scientific">Cirrhinus molitorella</name>
    <name type="common">mud carp</name>
    <dbReference type="NCBI Taxonomy" id="172907"/>
    <lineage>
        <taxon>Eukaryota</taxon>
        <taxon>Metazoa</taxon>
        <taxon>Chordata</taxon>
        <taxon>Craniata</taxon>
        <taxon>Vertebrata</taxon>
        <taxon>Euteleostomi</taxon>
        <taxon>Actinopterygii</taxon>
        <taxon>Neopterygii</taxon>
        <taxon>Teleostei</taxon>
        <taxon>Ostariophysi</taxon>
        <taxon>Cypriniformes</taxon>
        <taxon>Cyprinidae</taxon>
        <taxon>Labeoninae</taxon>
        <taxon>Labeonini</taxon>
        <taxon>Cirrhinus</taxon>
    </lineage>
</organism>
<dbReference type="Proteomes" id="UP001558613">
    <property type="component" value="Unassembled WGS sequence"/>
</dbReference>
<feature type="compositionally biased region" description="Basic residues" evidence="5">
    <location>
        <begin position="1"/>
        <end position="10"/>
    </location>
</feature>
<evidence type="ECO:0000256" key="5">
    <source>
        <dbReference type="SAM" id="MobiDB-lite"/>
    </source>
</evidence>
<sequence>MNEHKNHHTISTKAERAEKQKQLWDTERKFHTIIQEREKEIQELKEAVKTHKHSALAAVKNSKKIFTELIRSIERSRSEVIRMIRDREKAEVNRAEGLLNQLQQEIDDLRRRDAELKQLLHTDDHIHFLQSFQSLSVPPASRDCISVTSLLSYDDVDESVTMLREKLEDLCKEATENIYVTPHVEIVTTSELRTRDEFLQYFRQLTLDPNTAHKYLHLSEGVV</sequence>
<evidence type="ECO:0000256" key="3">
    <source>
        <dbReference type="ARBA" id="ARBA00022833"/>
    </source>
</evidence>
<gene>
    <name evidence="7" type="ORF">QQF64_034377</name>
</gene>
<dbReference type="InterPro" id="IPR051051">
    <property type="entry name" value="E3_ubiq-ligase_TRIM/RNF"/>
</dbReference>
<keyword evidence="3" id="KW-0862">Zinc</keyword>
<dbReference type="PANTHER" id="PTHR25465:SF5">
    <property type="entry name" value="E3 UBIQUITIN_ISG15 LIGASE TRIM25-RELATED"/>
    <property type="match status" value="1"/>
</dbReference>
<evidence type="ECO:0000313" key="8">
    <source>
        <dbReference type="Proteomes" id="UP001558613"/>
    </source>
</evidence>
<keyword evidence="4" id="KW-0175">Coiled coil</keyword>
<name>A0ABR3L586_9TELE</name>
<evidence type="ECO:0000256" key="4">
    <source>
        <dbReference type="SAM" id="Coils"/>
    </source>
</evidence>
<reference evidence="7 8" key="1">
    <citation type="submission" date="2023-09" db="EMBL/GenBank/DDBJ databases">
        <authorList>
            <person name="Wang M."/>
        </authorList>
    </citation>
    <scope>NUCLEOTIDE SEQUENCE [LARGE SCALE GENOMIC DNA]</scope>
    <source>
        <strain evidence="7">GT-2023</strain>
        <tissue evidence="7">Liver</tissue>
    </source>
</reference>
<dbReference type="Gene3D" id="2.60.120.920">
    <property type="match status" value="1"/>
</dbReference>
<keyword evidence="8" id="KW-1185">Reference proteome</keyword>
<dbReference type="InterPro" id="IPR043136">
    <property type="entry name" value="B30.2/SPRY_sf"/>
</dbReference>
<feature type="region of interest" description="Disordered" evidence="5">
    <location>
        <begin position="1"/>
        <end position="22"/>
    </location>
</feature>
<feature type="compositionally biased region" description="Basic and acidic residues" evidence="5">
    <location>
        <begin position="13"/>
        <end position="22"/>
    </location>
</feature>
<evidence type="ECO:0000256" key="2">
    <source>
        <dbReference type="ARBA" id="ARBA00022771"/>
    </source>
</evidence>
<evidence type="ECO:0000313" key="7">
    <source>
        <dbReference type="EMBL" id="KAL1246693.1"/>
    </source>
</evidence>
<dbReference type="EMBL" id="JAYMGO010000154">
    <property type="protein sequence ID" value="KAL1246693.1"/>
    <property type="molecule type" value="Genomic_DNA"/>
</dbReference>
<feature type="coiled-coil region" evidence="4">
    <location>
        <begin position="85"/>
        <end position="119"/>
    </location>
</feature>
<accession>A0ABR3L586</accession>
<protein>
    <recommendedName>
        <fullName evidence="6">TRIM8/14/16/25/29/45/65 coiled-coil region domain-containing protein</fullName>
    </recommendedName>
</protein>
<keyword evidence="1" id="KW-0479">Metal-binding</keyword>
<dbReference type="Pfam" id="PF25600">
    <property type="entry name" value="TRIM_CC"/>
    <property type="match status" value="1"/>
</dbReference>
<proteinExistence type="predicted"/>
<feature type="domain" description="TRIM8/14/16/25/29/45/65 coiled-coil region" evidence="6">
    <location>
        <begin position="34"/>
        <end position="173"/>
    </location>
</feature>
<dbReference type="PANTHER" id="PTHR25465">
    <property type="entry name" value="B-BOX DOMAIN CONTAINING"/>
    <property type="match status" value="1"/>
</dbReference>
<evidence type="ECO:0000256" key="1">
    <source>
        <dbReference type="ARBA" id="ARBA00022723"/>
    </source>
</evidence>
<evidence type="ECO:0000259" key="6">
    <source>
        <dbReference type="Pfam" id="PF25600"/>
    </source>
</evidence>
<comment type="caution">
    <text evidence="7">The sequence shown here is derived from an EMBL/GenBank/DDBJ whole genome shotgun (WGS) entry which is preliminary data.</text>
</comment>
<dbReference type="InterPro" id="IPR058030">
    <property type="entry name" value="TRIM8/14/16/25/29/45/65_CC"/>
</dbReference>
<keyword evidence="2" id="KW-0863">Zinc-finger</keyword>